<dbReference type="Proteomes" id="UP000183028">
    <property type="component" value="Unassembled WGS sequence"/>
</dbReference>
<keyword evidence="2" id="KW-1185">Reference proteome</keyword>
<evidence type="ECO:0000313" key="2">
    <source>
        <dbReference type="Proteomes" id="UP000183028"/>
    </source>
</evidence>
<reference evidence="2" key="1">
    <citation type="submission" date="2016-10" db="EMBL/GenBank/DDBJ databases">
        <authorList>
            <person name="Varghese N."/>
        </authorList>
    </citation>
    <scope>NUCLEOTIDE SEQUENCE [LARGE SCALE GENOMIC DNA]</scope>
    <source>
        <strain evidence="2">DSM 20406</strain>
    </source>
</reference>
<dbReference type="GeneID" id="54120284"/>
<dbReference type="InterPro" id="IPR025984">
    <property type="entry name" value="DCTPP"/>
</dbReference>
<dbReference type="SUPFAM" id="SSF101386">
    <property type="entry name" value="all-alpha NTP pyrophosphatases"/>
    <property type="match status" value="1"/>
</dbReference>
<dbReference type="PIRSF" id="PIRSF029826">
    <property type="entry name" value="UCP029826_pph"/>
    <property type="match status" value="1"/>
</dbReference>
<dbReference type="Pfam" id="PF12643">
    <property type="entry name" value="MazG-like"/>
    <property type="match status" value="1"/>
</dbReference>
<dbReference type="GO" id="GO:0047429">
    <property type="term" value="F:nucleoside triphosphate diphosphatase activity"/>
    <property type="evidence" value="ECO:0007669"/>
    <property type="project" value="InterPro"/>
</dbReference>
<dbReference type="PANTHER" id="PTHR46523:SF1">
    <property type="entry name" value="DCTP PYROPHOSPHATASE 1"/>
    <property type="match status" value="1"/>
</dbReference>
<gene>
    <name evidence="1" type="ORF">SAMN04487834_102916</name>
</gene>
<dbReference type="Gene3D" id="1.10.287.1080">
    <property type="entry name" value="MazG-like"/>
    <property type="match status" value="1"/>
</dbReference>
<dbReference type="OrthoDB" id="9791898at2"/>
<evidence type="ECO:0000313" key="1">
    <source>
        <dbReference type="EMBL" id="SEI86164.1"/>
    </source>
</evidence>
<dbReference type="eggNOG" id="COG1694">
    <property type="taxonomic scope" value="Bacteria"/>
</dbReference>
<protein>
    <submittedName>
        <fullName evidence="1">NTP pyrophosphatase, house-cleaning of non-canonical NTPs</fullName>
    </submittedName>
</protein>
<dbReference type="InterPro" id="IPR052555">
    <property type="entry name" value="dCTP_Pyrophosphatase"/>
</dbReference>
<dbReference type="STRING" id="322505.SAMN04487836_13229"/>
<dbReference type="EMBL" id="FNYK01000029">
    <property type="protein sequence ID" value="SEI86164.1"/>
    <property type="molecule type" value="Genomic_DNA"/>
</dbReference>
<dbReference type="GO" id="GO:0009143">
    <property type="term" value="P:nucleoside triphosphate catabolic process"/>
    <property type="evidence" value="ECO:0007669"/>
    <property type="project" value="InterPro"/>
</dbReference>
<dbReference type="RefSeq" id="WP_033162885.1">
    <property type="nucleotide sequence ID" value="NZ_FNYK01000029.1"/>
</dbReference>
<sequence length="104" mass="12178">MDEIQALVNKFVNDRDWDQYHQPEKLAMSISIEAAELLEHYQWGYDGDEQGVKEELADVLIYCFQMCDKIGVRADDIIKMKMKKNEEKYPVEKAKGVATKYDKL</sequence>
<accession>A0A1H6U6H5</accession>
<dbReference type="CDD" id="cd11537">
    <property type="entry name" value="NTP-PPase_RS21-C6_like"/>
    <property type="match status" value="1"/>
</dbReference>
<dbReference type="PANTHER" id="PTHR46523">
    <property type="entry name" value="DCTP PYROPHOSPHATASE 1"/>
    <property type="match status" value="1"/>
</dbReference>
<organism evidence="1 2">
    <name type="scientific">Sharpea azabuensis</name>
    <dbReference type="NCBI Taxonomy" id="322505"/>
    <lineage>
        <taxon>Bacteria</taxon>
        <taxon>Bacillati</taxon>
        <taxon>Bacillota</taxon>
        <taxon>Erysipelotrichia</taxon>
        <taxon>Erysipelotrichales</taxon>
        <taxon>Coprobacillaceae</taxon>
        <taxon>Sharpea</taxon>
    </lineage>
</organism>
<name>A0A1H6U6H5_9FIRM</name>
<proteinExistence type="predicted"/>
<dbReference type="AlphaFoldDB" id="A0A1H6U6H5"/>